<dbReference type="Proteomes" id="UP000499080">
    <property type="component" value="Unassembled WGS sequence"/>
</dbReference>
<accession>A0A4Y2GTJ8</accession>
<organism evidence="1 2">
    <name type="scientific">Araneus ventricosus</name>
    <name type="common">Orbweaver spider</name>
    <name type="synonym">Epeira ventricosa</name>
    <dbReference type="NCBI Taxonomy" id="182803"/>
    <lineage>
        <taxon>Eukaryota</taxon>
        <taxon>Metazoa</taxon>
        <taxon>Ecdysozoa</taxon>
        <taxon>Arthropoda</taxon>
        <taxon>Chelicerata</taxon>
        <taxon>Arachnida</taxon>
        <taxon>Araneae</taxon>
        <taxon>Araneomorphae</taxon>
        <taxon>Entelegynae</taxon>
        <taxon>Araneoidea</taxon>
        <taxon>Araneidae</taxon>
        <taxon>Araneus</taxon>
    </lineage>
</organism>
<evidence type="ECO:0000313" key="1">
    <source>
        <dbReference type="EMBL" id="GBM56086.1"/>
    </source>
</evidence>
<protein>
    <submittedName>
        <fullName evidence="1">Uncharacterized protein</fullName>
    </submittedName>
</protein>
<sequence length="103" mass="11824">MTRHKREPPTDIFMTSAVFFIVDNLSAKSPVASKYISVYHAYKLVTILRATELRDSFAINTFERTLNRRYDNNISTPQAFTSHAFVTSHAITRLQLQAEDNQS</sequence>
<proteinExistence type="predicted"/>
<keyword evidence="2" id="KW-1185">Reference proteome</keyword>
<comment type="caution">
    <text evidence="1">The sequence shown here is derived from an EMBL/GenBank/DDBJ whole genome shotgun (WGS) entry which is preliminary data.</text>
</comment>
<name>A0A4Y2GTJ8_ARAVE</name>
<evidence type="ECO:0000313" key="2">
    <source>
        <dbReference type="Proteomes" id="UP000499080"/>
    </source>
</evidence>
<dbReference type="EMBL" id="BGPR01001527">
    <property type="protein sequence ID" value="GBM56086.1"/>
    <property type="molecule type" value="Genomic_DNA"/>
</dbReference>
<reference evidence="1 2" key="1">
    <citation type="journal article" date="2019" name="Sci. Rep.">
        <title>Orb-weaving spider Araneus ventricosus genome elucidates the spidroin gene catalogue.</title>
        <authorList>
            <person name="Kono N."/>
            <person name="Nakamura H."/>
            <person name="Ohtoshi R."/>
            <person name="Moran D.A.P."/>
            <person name="Shinohara A."/>
            <person name="Yoshida Y."/>
            <person name="Fujiwara M."/>
            <person name="Mori M."/>
            <person name="Tomita M."/>
            <person name="Arakawa K."/>
        </authorList>
    </citation>
    <scope>NUCLEOTIDE SEQUENCE [LARGE SCALE GENOMIC DNA]</scope>
</reference>
<dbReference type="AlphaFoldDB" id="A0A4Y2GTJ8"/>
<gene>
    <name evidence="1" type="ORF">AVEN_187281_1</name>
</gene>